<protein>
    <submittedName>
        <fullName evidence="1">Uncharacterized protein</fullName>
    </submittedName>
</protein>
<comment type="caution">
    <text evidence="1">The sequence shown here is derived from an EMBL/GenBank/DDBJ whole genome shotgun (WGS) entry which is preliminary data.</text>
</comment>
<feature type="non-terminal residue" evidence="1">
    <location>
        <position position="74"/>
    </location>
</feature>
<evidence type="ECO:0000313" key="1">
    <source>
        <dbReference type="EMBL" id="GAH07504.1"/>
    </source>
</evidence>
<organism evidence="1">
    <name type="scientific">marine sediment metagenome</name>
    <dbReference type="NCBI Taxonomy" id="412755"/>
    <lineage>
        <taxon>unclassified sequences</taxon>
        <taxon>metagenomes</taxon>
        <taxon>ecological metagenomes</taxon>
    </lineage>
</organism>
<proteinExistence type="predicted"/>
<sequence>MGNYTIKNVPLVFPRYILLAKKDGYKTKPIGDIGIRVSNAVTVNFELKTGKDPVDDLRVKFGSMAQMKNIPSPF</sequence>
<dbReference type="EMBL" id="BART01034766">
    <property type="protein sequence ID" value="GAH07504.1"/>
    <property type="molecule type" value="Genomic_DNA"/>
</dbReference>
<gene>
    <name evidence="1" type="ORF">S01H4_59314</name>
</gene>
<accession>X1DRC6</accession>
<name>X1DRC6_9ZZZZ</name>
<dbReference type="AlphaFoldDB" id="X1DRC6"/>
<reference evidence="1" key="1">
    <citation type="journal article" date="2014" name="Front. Microbiol.">
        <title>High frequency of phylogenetically diverse reductive dehalogenase-homologous genes in deep subseafloor sedimentary metagenomes.</title>
        <authorList>
            <person name="Kawai M."/>
            <person name="Futagami T."/>
            <person name="Toyoda A."/>
            <person name="Takaki Y."/>
            <person name="Nishi S."/>
            <person name="Hori S."/>
            <person name="Arai W."/>
            <person name="Tsubouchi T."/>
            <person name="Morono Y."/>
            <person name="Uchiyama I."/>
            <person name="Ito T."/>
            <person name="Fujiyama A."/>
            <person name="Inagaki F."/>
            <person name="Takami H."/>
        </authorList>
    </citation>
    <scope>NUCLEOTIDE SEQUENCE</scope>
    <source>
        <strain evidence="1">Expedition CK06-06</strain>
    </source>
</reference>